<dbReference type="AlphaFoldDB" id="D8QA18"/>
<dbReference type="HOGENOM" id="CLU_1116298_0_0_1"/>
<dbReference type="EMBL" id="GL377308">
    <property type="protein sequence ID" value="EFI95756.1"/>
    <property type="molecule type" value="Genomic_DNA"/>
</dbReference>
<dbReference type="GeneID" id="9592406"/>
<sequence length="249" mass="26991">MPRVLRPQQSASTLGASLQTLCAASLSALPLYTPALLLDPRKLDASKRLSCLTAWDDCSDTETMVEPDSACSSSTSSTSLSGTLDAQLRDSPLDAFADVCWGGSVQRGLGWEWWEDDEDVDLHHDDLNEQCDDTSPPPYSPSASDAEVSMLRAAHEAALRARFRRAWVPEDDDTPSSPFEEFNPPLSVRTDEEGVGRSPTPAGYARSKTEKGSGPAKHSTVPRLRPNFLELLRTRKRALTATASPTSAS</sequence>
<name>D8QA18_SCHCM</name>
<feature type="region of interest" description="Disordered" evidence="1">
    <location>
        <begin position="125"/>
        <end position="144"/>
    </location>
</feature>
<protein>
    <submittedName>
        <fullName evidence="2">Uncharacterized protein</fullName>
    </submittedName>
</protein>
<evidence type="ECO:0000313" key="2">
    <source>
        <dbReference type="EMBL" id="EFI95756.1"/>
    </source>
</evidence>
<gene>
    <name evidence="2" type="ORF">SCHCODRAFT_110773</name>
</gene>
<dbReference type="OrthoDB" id="3005332at2759"/>
<proteinExistence type="predicted"/>
<dbReference type="KEGG" id="scm:SCHCO_02631089"/>
<dbReference type="InParanoid" id="D8QA18"/>
<reference evidence="2 3" key="1">
    <citation type="journal article" date="2010" name="Nat. Biotechnol.">
        <title>Genome sequence of the model mushroom Schizophyllum commune.</title>
        <authorList>
            <person name="Ohm R.A."/>
            <person name="de Jong J.F."/>
            <person name="Lugones L.G."/>
            <person name="Aerts A."/>
            <person name="Kothe E."/>
            <person name="Stajich J.E."/>
            <person name="de Vries R.P."/>
            <person name="Record E."/>
            <person name="Levasseur A."/>
            <person name="Baker S.E."/>
            <person name="Bartholomew K.A."/>
            <person name="Coutinho P.M."/>
            <person name="Erdmann S."/>
            <person name="Fowler T.J."/>
            <person name="Gathman A.C."/>
            <person name="Lombard V."/>
            <person name="Henrissat B."/>
            <person name="Knabe N."/>
            <person name="Kuees U."/>
            <person name="Lilly W.W."/>
            <person name="Lindquist E."/>
            <person name="Lucas S."/>
            <person name="Magnuson J.K."/>
            <person name="Piumi F."/>
            <person name="Raudaskoski M."/>
            <person name="Salamov A."/>
            <person name="Schmutz J."/>
            <person name="Schwarze F.W.M.R."/>
            <person name="vanKuyk P.A."/>
            <person name="Horton J.S."/>
            <person name="Grigoriev I.V."/>
            <person name="Woesten H.A.B."/>
        </authorList>
    </citation>
    <scope>NUCLEOTIDE SEQUENCE [LARGE SCALE GENOMIC DNA]</scope>
    <source>
        <strain evidence="3">H4-8 / FGSC 9210</strain>
    </source>
</reference>
<dbReference type="VEuPathDB" id="FungiDB:SCHCODRAFT_02631089"/>
<feature type="non-terminal residue" evidence="2">
    <location>
        <position position="249"/>
    </location>
</feature>
<organism evidence="3">
    <name type="scientific">Schizophyllum commune (strain H4-8 / FGSC 9210)</name>
    <name type="common">Split gill fungus</name>
    <dbReference type="NCBI Taxonomy" id="578458"/>
    <lineage>
        <taxon>Eukaryota</taxon>
        <taxon>Fungi</taxon>
        <taxon>Dikarya</taxon>
        <taxon>Basidiomycota</taxon>
        <taxon>Agaricomycotina</taxon>
        <taxon>Agaricomycetes</taxon>
        <taxon>Agaricomycetidae</taxon>
        <taxon>Agaricales</taxon>
        <taxon>Schizophyllaceae</taxon>
        <taxon>Schizophyllum</taxon>
    </lineage>
</organism>
<evidence type="ECO:0000313" key="3">
    <source>
        <dbReference type="Proteomes" id="UP000007431"/>
    </source>
</evidence>
<accession>D8QA18</accession>
<feature type="region of interest" description="Disordered" evidence="1">
    <location>
        <begin position="169"/>
        <end position="228"/>
    </location>
</feature>
<keyword evidence="3" id="KW-1185">Reference proteome</keyword>
<dbReference type="Proteomes" id="UP000007431">
    <property type="component" value="Unassembled WGS sequence"/>
</dbReference>
<evidence type="ECO:0000256" key="1">
    <source>
        <dbReference type="SAM" id="MobiDB-lite"/>
    </source>
</evidence>